<evidence type="ECO:0000256" key="2">
    <source>
        <dbReference type="PROSITE-ProRule" id="PRU00335"/>
    </source>
</evidence>
<dbReference type="InterPro" id="IPR001647">
    <property type="entry name" value="HTH_TetR"/>
</dbReference>
<keyword evidence="1 2" id="KW-0238">DNA-binding</keyword>
<dbReference type="PROSITE" id="PS50977">
    <property type="entry name" value="HTH_TETR_2"/>
    <property type="match status" value="1"/>
</dbReference>
<keyword evidence="5" id="KW-1185">Reference proteome</keyword>
<evidence type="ECO:0000256" key="1">
    <source>
        <dbReference type="ARBA" id="ARBA00023125"/>
    </source>
</evidence>
<dbReference type="InterPro" id="IPR050624">
    <property type="entry name" value="HTH-type_Tx_Regulator"/>
</dbReference>
<feature type="domain" description="HTH tetR-type" evidence="3">
    <location>
        <begin position="8"/>
        <end position="68"/>
    </location>
</feature>
<reference evidence="4 5" key="1">
    <citation type="submission" date="2023-07" db="EMBL/GenBank/DDBJ databases">
        <title>Sorghum-associated microbial communities from plants grown in Nebraska, USA.</title>
        <authorList>
            <person name="Schachtman D."/>
        </authorList>
    </citation>
    <scope>NUCLEOTIDE SEQUENCE [LARGE SCALE GENOMIC DNA]</scope>
    <source>
        <strain evidence="4 5">CC482</strain>
    </source>
</reference>
<dbReference type="Pfam" id="PF00440">
    <property type="entry name" value="TetR_N"/>
    <property type="match status" value="1"/>
</dbReference>
<dbReference type="PROSITE" id="PS01081">
    <property type="entry name" value="HTH_TETR_1"/>
    <property type="match status" value="1"/>
</dbReference>
<evidence type="ECO:0000259" key="3">
    <source>
        <dbReference type="PROSITE" id="PS50977"/>
    </source>
</evidence>
<dbReference type="PANTHER" id="PTHR43479">
    <property type="entry name" value="ACREF/ENVCD OPERON REPRESSOR-RELATED"/>
    <property type="match status" value="1"/>
</dbReference>
<proteinExistence type="predicted"/>
<dbReference type="Gene3D" id="1.10.357.10">
    <property type="entry name" value="Tetracycline Repressor, domain 2"/>
    <property type="match status" value="1"/>
</dbReference>
<dbReference type="EMBL" id="JAUSSU010000004">
    <property type="protein sequence ID" value="MDQ0112634.1"/>
    <property type="molecule type" value="Genomic_DNA"/>
</dbReference>
<dbReference type="PANTHER" id="PTHR43479:SF11">
    <property type="entry name" value="ACREF_ENVCD OPERON REPRESSOR-RELATED"/>
    <property type="match status" value="1"/>
</dbReference>
<gene>
    <name evidence="4" type="ORF">J2T15_002069</name>
</gene>
<organism evidence="4 5">
    <name type="scientific">Paenibacillus harenae</name>
    <dbReference type="NCBI Taxonomy" id="306543"/>
    <lineage>
        <taxon>Bacteria</taxon>
        <taxon>Bacillati</taxon>
        <taxon>Bacillota</taxon>
        <taxon>Bacilli</taxon>
        <taxon>Bacillales</taxon>
        <taxon>Paenibacillaceae</taxon>
        <taxon>Paenibacillus</taxon>
    </lineage>
</organism>
<dbReference type="PRINTS" id="PR00455">
    <property type="entry name" value="HTHTETR"/>
</dbReference>
<dbReference type="InterPro" id="IPR009057">
    <property type="entry name" value="Homeodomain-like_sf"/>
</dbReference>
<feature type="DNA-binding region" description="H-T-H motif" evidence="2">
    <location>
        <begin position="31"/>
        <end position="50"/>
    </location>
</feature>
<name>A0ABT9U2F1_PAEHA</name>
<protein>
    <submittedName>
        <fullName evidence="4">AcrR family transcriptional regulator</fullName>
    </submittedName>
</protein>
<dbReference type="RefSeq" id="WP_307203548.1">
    <property type="nucleotide sequence ID" value="NZ_JAUSST010000002.1"/>
</dbReference>
<evidence type="ECO:0000313" key="5">
    <source>
        <dbReference type="Proteomes" id="UP001229346"/>
    </source>
</evidence>
<sequence length="194" mass="21812">MLREARKQETKKQIIYHAVALFKQKGYENVTVEEITKSCGIAKGTFFNYFEKKEHILLHVADSYTGLMSGIVQKQQEGELKSRLLGIFGAVLAIYVKHADIMGPALIESLKTAIQSDDRPTNIAVFQETIHGIIEAERQSGSFRSRWESSIIASLLTGIFVNVLVNRFSGSTEEKMLDELGQQLEVVWKGVAYE</sequence>
<evidence type="ECO:0000313" key="4">
    <source>
        <dbReference type="EMBL" id="MDQ0112634.1"/>
    </source>
</evidence>
<accession>A0ABT9U2F1</accession>
<dbReference type="InterPro" id="IPR023772">
    <property type="entry name" value="DNA-bd_HTH_TetR-type_CS"/>
</dbReference>
<dbReference type="SUPFAM" id="SSF46689">
    <property type="entry name" value="Homeodomain-like"/>
    <property type="match status" value="1"/>
</dbReference>
<dbReference type="Proteomes" id="UP001229346">
    <property type="component" value="Unassembled WGS sequence"/>
</dbReference>
<comment type="caution">
    <text evidence="4">The sequence shown here is derived from an EMBL/GenBank/DDBJ whole genome shotgun (WGS) entry which is preliminary data.</text>
</comment>